<reference evidence="1" key="1">
    <citation type="journal article" date="2019" name="bioRxiv">
        <title>The Genome of the Zebra Mussel, Dreissena polymorpha: A Resource for Invasive Species Research.</title>
        <authorList>
            <person name="McCartney M.A."/>
            <person name="Auch B."/>
            <person name="Kono T."/>
            <person name="Mallez S."/>
            <person name="Zhang Y."/>
            <person name="Obille A."/>
            <person name="Becker A."/>
            <person name="Abrahante J.E."/>
            <person name="Garbe J."/>
            <person name="Badalamenti J.P."/>
            <person name="Herman A."/>
            <person name="Mangelson H."/>
            <person name="Liachko I."/>
            <person name="Sullivan S."/>
            <person name="Sone E.D."/>
            <person name="Koren S."/>
            <person name="Silverstein K.A.T."/>
            <person name="Beckman K.B."/>
            <person name="Gohl D.M."/>
        </authorList>
    </citation>
    <scope>NUCLEOTIDE SEQUENCE</scope>
    <source>
        <strain evidence="1">Duluth1</strain>
        <tissue evidence="1">Whole animal</tissue>
    </source>
</reference>
<dbReference type="EMBL" id="JAIWYP010000002">
    <property type="protein sequence ID" value="KAH3871721.1"/>
    <property type="molecule type" value="Genomic_DNA"/>
</dbReference>
<accession>A0A9D4MAZ8</accession>
<name>A0A9D4MAZ8_DREPO</name>
<evidence type="ECO:0000313" key="2">
    <source>
        <dbReference type="Proteomes" id="UP000828390"/>
    </source>
</evidence>
<reference evidence="1" key="2">
    <citation type="submission" date="2020-11" db="EMBL/GenBank/DDBJ databases">
        <authorList>
            <person name="McCartney M.A."/>
            <person name="Auch B."/>
            <person name="Kono T."/>
            <person name="Mallez S."/>
            <person name="Becker A."/>
            <person name="Gohl D.M."/>
            <person name="Silverstein K.A.T."/>
            <person name="Koren S."/>
            <person name="Bechman K.B."/>
            <person name="Herman A."/>
            <person name="Abrahante J.E."/>
            <person name="Garbe J."/>
        </authorList>
    </citation>
    <scope>NUCLEOTIDE SEQUENCE</scope>
    <source>
        <strain evidence="1">Duluth1</strain>
        <tissue evidence="1">Whole animal</tissue>
    </source>
</reference>
<sequence length="102" mass="11585">MSMPERVFWCKIKRDSASWLQMRTPEDRIRDIKKLIQIPTRSTDASYDYLNSTQCSCTLGQPIDDFLGSMAWAPKVELPLGPKSANPALVVVIVEEVLLLLF</sequence>
<gene>
    <name evidence="1" type="ORF">DPMN_034933</name>
</gene>
<keyword evidence="2" id="KW-1185">Reference proteome</keyword>
<dbReference type="AlphaFoldDB" id="A0A9D4MAZ8"/>
<evidence type="ECO:0000313" key="1">
    <source>
        <dbReference type="EMBL" id="KAH3871721.1"/>
    </source>
</evidence>
<dbReference type="Proteomes" id="UP000828390">
    <property type="component" value="Unassembled WGS sequence"/>
</dbReference>
<protein>
    <submittedName>
        <fullName evidence="1">Uncharacterized protein</fullName>
    </submittedName>
</protein>
<organism evidence="1 2">
    <name type="scientific">Dreissena polymorpha</name>
    <name type="common">Zebra mussel</name>
    <name type="synonym">Mytilus polymorpha</name>
    <dbReference type="NCBI Taxonomy" id="45954"/>
    <lineage>
        <taxon>Eukaryota</taxon>
        <taxon>Metazoa</taxon>
        <taxon>Spiralia</taxon>
        <taxon>Lophotrochozoa</taxon>
        <taxon>Mollusca</taxon>
        <taxon>Bivalvia</taxon>
        <taxon>Autobranchia</taxon>
        <taxon>Heteroconchia</taxon>
        <taxon>Euheterodonta</taxon>
        <taxon>Imparidentia</taxon>
        <taxon>Neoheterodontei</taxon>
        <taxon>Myida</taxon>
        <taxon>Dreissenoidea</taxon>
        <taxon>Dreissenidae</taxon>
        <taxon>Dreissena</taxon>
    </lineage>
</organism>
<comment type="caution">
    <text evidence="1">The sequence shown here is derived from an EMBL/GenBank/DDBJ whole genome shotgun (WGS) entry which is preliminary data.</text>
</comment>
<proteinExistence type="predicted"/>